<dbReference type="RefSeq" id="WP_091111372.1">
    <property type="nucleotide sequence ID" value="NZ_BKAF01000019.1"/>
</dbReference>
<dbReference type="InterPro" id="IPR042283">
    <property type="entry name" value="GpdQ_catalytic"/>
</dbReference>
<keyword evidence="3" id="KW-1185">Reference proteome</keyword>
<dbReference type="InterPro" id="IPR042281">
    <property type="entry name" value="GpdQ_beta-strand"/>
</dbReference>
<gene>
    <name evidence="2" type="ORF">SAMN05216561_10475</name>
</gene>
<dbReference type="STRING" id="1005945.SAMN05216561_10475"/>
<name>A0A1I3EUC6_9ACTN</name>
<evidence type="ECO:0000313" key="2">
    <source>
        <dbReference type="EMBL" id="SFI02615.1"/>
    </source>
</evidence>
<evidence type="ECO:0000256" key="1">
    <source>
        <dbReference type="SAM" id="Phobius"/>
    </source>
</evidence>
<organism evidence="2 3">
    <name type="scientific">Nocardioides psychrotolerans</name>
    <dbReference type="NCBI Taxonomy" id="1005945"/>
    <lineage>
        <taxon>Bacteria</taxon>
        <taxon>Bacillati</taxon>
        <taxon>Actinomycetota</taxon>
        <taxon>Actinomycetes</taxon>
        <taxon>Propionibacteriales</taxon>
        <taxon>Nocardioidaceae</taxon>
        <taxon>Nocardioides</taxon>
    </lineage>
</organism>
<proteinExistence type="predicted"/>
<evidence type="ECO:0000313" key="3">
    <source>
        <dbReference type="Proteomes" id="UP000198649"/>
    </source>
</evidence>
<dbReference type="AlphaFoldDB" id="A0A1I3EUC6"/>
<keyword evidence="1" id="KW-0472">Membrane</keyword>
<keyword evidence="1" id="KW-1133">Transmembrane helix</keyword>
<dbReference type="SUPFAM" id="SSF56300">
    <property type="entry name" value="Metallo-dependent phosphatases"/>
    <property type="match status" value="1"/>
</dbReference>
<dbReference type="InterPro" id="IPR029052">
    <property type="entry name" value="Metallo-depent_PP-like"/>
</dbReference>
<sequence>MPGPRRDLLQRVPWRRWGRFLGHYTACCLVVAIGAAPVIVVRAVESTRFEDRLGTLPVEVSLTHNGRSTLDTGIFGKVYWRETGPFGIGAQARVTGPPEAGGTLASYADSRFISTNVALINDPDMVVDAYAAQLAATLQDEIVKGELVAGLLGGGVLLAIVPWRRLRRTSHTGTVVVVSVLAVAATGLSAGAAVLRFDAWSGSEPVTGDLRLPGVDRLSFDSPETLEVARQVQPFIEKNTQRIEQRGAAFVAAAQETFASTLDIRGETLRPREGETLVIAEGDPQGSLVGTRARTAIYADLLDFLGPEAVTVRTISGDITSNGTVAEEAFVEAEARAGGDLPVVAVAGDHDTEATWQQMEDAGMETPDLDTVDIGELRLAGGHDREHKALFGALVENTAGISEEELGAQLRDAVGDEPSVVLLHQPDAAAGFLGLDDLDPVRELPPSLTTPVDDGIPDQLPGTLSIGHLHETAGPWVIWNTDGDQVTWTVVDQLGTSGGVENAPTFNRFSTPVSVPLKPISVRLQYVDVTSGLQTGYASLVCDVEATCSLSDRVDVGLPGGEPGPVPGG</sequence>
<dbReference type="EMBL" id="FOQG01000004">
    <property type="protein sequence ID" value="SFI02615.1"/>
    <property type="molecule type" value="Genomic_DNA"/>
</dbReference>
<accession>A0A1I3EUC6</accession>
<dbReference type="Gene3D" id="3.30.750.180">
    <property type="entry name" value="GpdQ, beta-strand dimerisation domain"/>
    <property type="match status" value="1"/>
</dbReference>
<feature type="transmembrane region" description="Helical" evidence="1">
    <location>
        <begin position="21"/>
        <end position="44"/>
    </location>
</feature>
<keyword evidence="1" id="KW-0812">Transmembrane</keyword>
<reference evidence="2 3" key="1">
    <citation type="submission" date="2016-10" db="EMBL/GenBank/DDBJ databases">
        <authorList>
            <person name="de Groot N.N."/>
        </authorList>
    </citation>
    <scope>NUCLEOTIDE SEQUENCE [LARGE SCALE GENOMIC DNA]</scope>
    <source>
        <strain evidence="2 3">CGMCC 1.11156</strain>
    </source>
</reference>
<feature type="transmembrane region" description="Helical" evidence="1">
    <location>
        <begin position="175"/>
        <end position="195"/>
    </location>
</feature>
<dbReference type="OrthoDB" id="5241348at2"/>
<protein>
    <submittedName>
        <fullName evidence="2">Uncharacterized protein</fullName>
    </submittedName>
</protein>
<dbReference type="Gene3D" id="3.60.21.40">
    <property type="entry name" value="GpdQ, catalytic alpha/beta sandwich domain"/>
    <property type="match status" value="1"/>
</dbReference>
<dbReference type="Proteomes" id="UP000198649">
    <property type="component" value="Unassembled WGS sequence"/>
</dbReference>